<name>A0A1W6ZTQ4_9HYPH</name>
<keyword evidence="2" id="KW-1185">Reference proteome</keyword>
<organism evidence="1 2">
    <name type="scientific">Pseudorhodoplanes sinuspersici</name>
    <dbReference type="NCBI Taxonomy" id="1235591"/>
    <lineage>
        <taxon>Bacteria</taxon>
        <taxon>Pseudomonadati</taxon>
        <taxon>Pseudomonadota</taxon>
        <taxon>Alphaproteobacteria</taxon>
        <taxon>Hyphomicrobiales</taxon>
        <taxon>Pseudorhodoplanes</taxon>
    </lineage>
</organism>
<dbReference type="Proteomes" id="UP000194137">
    <property type="component" value="Chromosome"/>
</dbReference>
<dbReference type="KEGG" id="psin:CAK95_17465"/>
<accession>A0A1W6ZTQ4</accession>
<sequence>MTPLAARKIARVAEPDPFGDVTIAPAAMTGQSEIQLARAMARALGDTTPTTASQALSHLRSLFPEAPLTVRVAALNSLMRR</sequence>
<reference evidence="1 2" key="1">
    <citation type="submission" date="2017-05" db="EMBL/GenBank/DDBJ databases">
        <title>Full genome sequence of Pseudorhodoplanes sinuspersici.</title>
        <authorList>
            <person name="Dastgheib S.M.M."/>
            <person name="Shavandi M."/>
            <person name="Tirandaz H."/>
        </authorList>
    </citation>
    <scope>NUCLEOTIDE SEQUENCE [LARGE SCALE GENOMIC DNA]</scope>
    <source>
        <strain evidence="1 2">RIPI110</strain>
    </source>
</reference>
<dbReference type="AlphaFoldDB" id="A0A1W6ZTQ4"/>
<protein>
    <submittedName>
        <fullName evidence="1">Uncharacterized protein</fullName>
    </submittedName>
</protein>
<evidence type="ECO:0000313" key="1">
    <source>
        <dbReference type="EMBL" id="ARQ00668.1"/>
    </source>
</evidence>
<proteinExistence type="predicted"/>
<evidence type="ECO:0000313" key="2">
    <source>
        <dbReference type="Proteomes" id="UP000194137"/>
    </source>
</evidence>
<dbReference type="RefSeq" id="WP_086089063.1">
    <property type="nucleotide sequence ID" value="NZ_CP021112.1"/>
</dbReference>
<dbReference type="EMBL" id="CP021112">
    <property type="protein sequence ID" value="ARQ00668.1"/>
    <property type="molecule type" value="Genomic_DNA"/>
</dbReference>
<gene>
    <name evidence="1" type="ORF">CAK95_17465</name>
</gene>